<dbReference type="InParanoid" id="A0A1X7UW01"/>
<dbReference type="SUPFAM" id="SSF48264">
    <property type="entry name" value="Cytochrome P450"/>
    <property type="match status" value="1"/>
</dbReference>
<dbReference type="Pfam" id="PF00067">
    <property type="entry name" value="p450"/>
    <property type="match status" value="1"/>
</dbReference>
<dbReference type="GO" id="GO:0020037">
    <property type="term" value="F:heme binding"/>
    <property type="evidence" value="ECO:0007669"/>
    <property type="project" value="InterPro"/>
</dbReference>
<comment type="similarity">
    <text evidence="1">Belongs to the cytochrome P450 family.</text>
</comment>
<sequence>MDMYAFYACVGLLSILFYFFWIRLNSKRSATKLIPGWNKEPSDPVLGDLAVAMSAGSLHHYLAKQHKEGSSPVVSFWWRNKRVVSICSQKSFKDTENIYNRPAVIFAPCFDPLHGSNSIQSVNGDEWKRQGKMLRGTMRGDFLESFVPDLVVIAHETAKTWASGEPIHLLKSITRMTLKAILMTSLGNIFENDEGIDELAALYHVCKCEMDKRVLDVPPPQSQREKDFQSNLKVLQGYLKQMMKARRSNLQSGRKSLPLMDALLNSGDPEETIMSNVITFMGGFHTSGYFLTWTFYYLALHPEIQDKIMKEIVGKEASGEKLKEYVMSSNSYLRQFLDEAIRVSTVTSFSAHCPDKDVVVDGYHIPANTPIIQSLGVAMHDPNVWDNPQKFDSDRFGPRSKHAKRGHEFRPFGVSTLRRCPANHFTYIMSSIYVVILLQRFEFSTKDTNLTKKYGIATSPGHEIDFQVKTRE</sequence>
<dbReference type="InterPro" id="IPR001128">
    <property type="entry name" value="Cyt_P450"/>
</dbReference>
<dbReference type="GO" id="GO:0016705">
    <property type="term" value="F:oxidoreductase activity, acting on paired donors, with incorporation or reduction of molecular oxygen"/>
    <property type="evidence" value="ECO:0007669"/>
    <property type="project" value="InterPro"/>
</dbReference>
<dbReference type="GO" id="GO:0004497">
    <property type="term" value="F:monooxygenase activity"/>
    <property type="evidence" value="ECO:0007669"/>
    <property type="project" value="InterPro"/>
</dbReference>
<accession>A0A1X7UW01</accession>
<dbReference type="InterPro" id="IPR052666">
    <property type="entry name" value="CYP450_20A1-like"/>
</dbReference>
<keyword evidence="2" id="KW-0479">Metal-binding</keyword>
<protein>
    <recommendedName>
        <fullName evidence="6">Cytochrome P450</fullName>
    </recommendedName>
</protein>
<name>A0A1X7UW01_AMPQE</name>
<dbReference type="InterPro" id="IPR002401">
    <property type="entry name" value="Cyt_P450_E_grp-I"/>
</dbReference>
<dbReference type="PANTHER" id="PTHR24280:SF4">
    <property type="entry name" value="CYTOCHROME P450 20A1"/>
    <property type="match status" value="1"/>
</dbReference>
<reference evidence="4" key="2">
    <citation type="submission" date="2017-05" db="UniProtKB">
        <authorList>
            <consortium name="EnsemblMetazoa"/>
        </authorList>
    </citation>
    <scope>IDENTIFICATION</scope>
</reference>
<evidence type="ECO:0000256" key="1">
    <source>
        <dbReference type="ARBA" id="ARBA00010617"/>
    </source>
</evidence>
<evidence type="ECO:0000313" key="4">
    <source>
        <dbReference type="EnsemblMetazoa" id="Aqu2.1.31953_001"/>
    </source>
</evidence>
<keyword evidence="2" id="KW-0349">Heme</keyword>
<evidence type="ECO:0000313" key="5">
    <source>
        <dbReference type="Proteomes" id="UP000007879"/>
    </source>
</evidence>
<keyword evidence="2" id="KW-0408">Iron</keyword>
<dbReference type="KEGG" id="aqu:100642058"/>
<proteinExistence type="inferred from homology"/>
<dbReference type="GO" id="GO:0016020">
    <property type="term" value="C:membrane"/>
    <property type="evidence" value="ECO:0007669"/>
    <property type="project" value="TreeGrafter"/>
</dbReference>
<dbReference type="Proteomes" id="UP000007879">
    <property type="component" value="Unassembled WGS sequence"/>
</dbReference>
<dbReference type="EnsemblMetazoa" id="XM_003386571.2">
    <property type="protein sequence ID" value="XP_003386619.1"/>
    <property type="gene ID" value="LOC100642058"/>
</dbReference>
<dbReference type="AlphaFoldDB" id="A0A1X7UW01"/>
<gene>
    <name evidence="4" type="primary">100642058</name>
</gene>
<dbReference type="InterPro" id="IPR036396">
    <property type="entry name" value="Cyt_P450_sf"/>
</dbReference>
<evidence type="ECO:0008006" key="6">
    <source>
        <dbReference type="Google" id="ProtNLM"/>
    </source>
</evidence>
<dbReference type="EnsemblMetazoa" id="Aqu2.1.31953_001">
    <property type="protein sequence ID" value="Aqu2.1.31953_001"/>
    <property type="gene ID" value="Aqu2.1.31953"/>
</dbReference>
<dbReference type="PANTHER" id="PTHR24280">
    <property type="entry name" value="CYTOCHROME P450 20A1"/>
    <property type="match status" value="1"/>
</dbReference>
<dbReference type="CDD" id="cd00302">
    <property type="entry name" value="cytochrome_P450"/>
    <property type="match status" value="1"/>
</dbReference>
<keyword evidence="3" id="KW-0472">Membrane</keyword>
<evidence type="ECO:0000256" key="2">
    <source>
        <dbReference type="PIRSR" id="PIRSR602401-1"/>
    </source>
</evidence>
<dbReference type="OrthoDB" id="1470350at2759"/>
<feature type="transmembrane region" description="Helical" evidence="3">
    <location>
        <begin position="6"/>
        <end position="24"/>
    </location>
</feature>
<keyword evidence="3" id="KW-0812">Transmembrane</keyword>
<keyword evidence="3" id="KW-1133">Transmembrane helix</keyword>
<keyword evidence="5" id="KW-1185">Reference proteome</keyword>
<dbReference type="Gene3D" id="1.10.630.10">
    <property type="entry name" value="Cytochrome P450"/>
    <property type="match status" value="1"/>
</dbReference>
<dbReference type="PRINTS" id="PR00463">
    <property type="entry name" value="EP450I"/>
</dbReference>
<evidence type="ECO:0000256" key="3">
    <source>
        <dbReference type="SAM" id="Phobius"/>
    </source>
</evidence>
<dbReference type="STRING" id="400682.A0A1X7UW01"/>
<reference evidence="5" key="1">
    <citation type="journal article" date="2010" name="Nature">
        <title>The Amphimedon queenslandica genome and the evolution of animal complexity.</title>
        <authorList>
            <person name="Srivastava M."/>
            <person name="Simakov O."/>
            <person name="Chapman J."/>
            <person name="Fahey B."/>
            <person name="Gauthier M.E."/>
            <person name="Mitros T."/>
            <person name="Richards G.S."/>
            <person name="Conaco C."/>
            <person name="Dacre M."/>
            <person name="Hellsten U."/>
            <person name="Larroux C."/>
            <person name="Putnam N.H."/>
            <person name="Stanke M."/>
            <person name="Adamska M."/>
            <person name="Darling A."/>
            <person name="Degnan S.M."/>
            <person name="Oakley T.H."/>
            <person name="Plachetzki D.C."/>
            <person name="Zhai Y."/>
            <person name="Adamski M."/>
            <person name="Calcino A."/>
            <person name="Cummins S.F."/>
            <person name="Goodstein D.M."/>
            <person name="Harris C."/>
            <person name="Jackson D.J."/>
            <person name="Leys S.P."/>
            <person name="Shu S."/>
            <person name="Woodcroft B.J."/>
            <person name="Vervoort M."/>
            <person name="Kosik K.S."/>
            <person name="Manning G."/>
            <person name="Degnan B.M."/>
            <person name="Rokhsar D.S."/>
        </authorList>
    </citation>
    <scope>NUCLEOTIDE SEQUENCE [LARGE SCALE GENOMIC DNA]</scope>
</reference>
<feature type="binding site" description="axial binding residue" evidence="2">
    <location>
        <position position="420"/>
    </location>
    <ligand>
        <name>heme</name>
        <dbReference type="ChEBI" id="CHEBI:30413"/>
    </ligand>
    <ligandPart>
        <name>Fe</name>
        <dbReference type="ChEBI" id="CHEBI:18248"/>
    </ligandPart>
</feature>
<dbReference type="GO" id="GO:0005506">
    <property type="term" value="F:iron ion binding"/>
    <property type="evidence" value="ECO:0007669"/>
    <property type="project" value="InterPro"/>
</dbReference>
<comment type="cofactor">
    <cofactor evidence="2">
        <name>heme</name>
        <dbReference type="ChEBI" id="CHEBI:30413"/>
    </cofactor>
</comment>
<organism evidence="4">
    <name type="scientific">Amphimedon queenslandica</name>
    <name type="common">Sponge</name>
    <dbReference type="NCBI Taxonomy" id="400682"/>
    <lineage>
        <taxon>Eukaryota</taxon>
        <taxon>Metazoa</taxon>
        <taxon>Porifera</taxon>
        <taxon>Demospongiae</taxon>
        <taxon>Heteroscleromorpha</taxon>
        <taxon>Haplosclerida</taxon>
        <taxon>Niphatidae</taxon>
        <taxon>Amphimedon</taxon>
    </lineage>
</organism>